<evidence type="ECO:0000256" key="1">
    <source>
        <dbReference type="ARBA" id="ARBA00004123"/>
    </source>
</evidence>
<sequence>MADKLDMSLDDIIKQNRRGSGRGGRAGFPARGGRGTRGGRGGRGFGARGGGTFGLSGPALQTVAFKRGRGRALPFIRPLRLPARWQHDMFEGVTTQEKGGKLLVSNLDFGVSDADIQELFAEFGNLRKAAVHYDRAGRSLGTADVQFERRVDALQAMKQYNGVPLDGQISNFTLLVFKLSIVIQCLDWCVLTCRVRGGGFTGRGFGRGFRGRSTARGRGRGRGARPNLSAEELDAQLDAYNAKVSFQPQSLHLFDGL</sequence>
<dbReference type="PANTHER" id="PTHR19965">
    <property type="entry name" value="RNA AND EXPORT FACTOR BINDING PROTEIN"/>
    <property type="match status" value="1"/>
</dbReference>
<dbReference type="Ensembl" id="ENSEBUT00000013617.1">
    <property type="protein sequence ID" value="ENSEBUP00000013041.1"/>
    <property type="gene ID" value="ENSEBUG00000008253.1"/>
</dbReference>
<dbReference type="InterPro" id="IPR051229">
    <property type="entry name" value="ALYREF_mRNA_export"/>
</dbReference>
<dbReference type="InterPro" id="IPR025715">
    <property type="entry name" value="FoP_C"/>
</dbReference>
<keyword evidence="10" id="KW-1185">Reference proteome</keyword>
<dbReference type="PROSITE" id="PS50102">
    <property type="entry name" value="RRM"/>
    <property type="match status" value="1"/>
</dbReference>
<feature type="compositionally biased region" description="Gly residues" evidence="7">
    <location>
        <begin position="21"/>
        <end position="50"/>
    </location>
</feature>
<dbReference type="AlphaFoldDB" id="A0A8C4QCX0"/>
<evidence type="ECO:0000259" key="8">
    <source>
        <dbReference type="PROSITE" id="PS50102"/>
    </source>
</evidence>
<evidence type="ECO:0000256" key="5">
    <source>
        <dbReference type="ARBA" id="ARBA00023242"/>
    </source>
</evidence>
<keyword evidence="4 6" id="KW-0694">RNA-binding</keyword>
<organism evidence="9 10">
    <name type="scientific">Eptatretus burgeri</name>
    <name type="common">Inshore hagfish</name>
    <dbReference type="NCBI Taxonomy" id="7764"/>
    <lineage>
        <taxon>Eukaryota</taxon>
        <taxon>Metazoa</taxon>
        <taxon>Chordata</taxon>
        <taxon>Craniata</taxon>
        <taxon>Vertebrata</taxon>
        <taxon>Cyclostomata</taxon>
        <taxon>Myxini</taxon>
        <taxon>Myxiniformes</taxon>
        <taxon>Myxinidae</taxon>
        <taxon>Eptatretinae</taxon>
        <taxon>Eptatretus</taxon>
    </lineage>
</organism>
<dbReference type="FunFam" id="3.30.70.330:FF:000273">
    <property type="entry name" value="THO complex subunit 4"/>
    <property type="match status" value="1"/>
</dbReference>
<keyword evidence="2" id="KW-0813">Transport</keyword>
<protein>
    <submittedName>
        <fullName evidence="9">Aly/REF export factor</fullName>
    </submittedName>
</protein>
<evidence type="ECO:0000256" key="3">
    <source>
        <dbReference type="ARBA" id="ARBA00022816"/>
    </source>
</evidence>
<dbReference type="InterPro" id="IPR012677">
    <property type="entry name" value="Nucleotide-bd_a/b_plait_sf"/>
</dbReference>
<dbReference type="GeneTree" id="ENSGT00390000018868"/>
<evidence type="ECO:0000256" key="2">
    <source>
        <dbReference type="ARBA" id="ARBA00022448"/>
    </source>
</evidence>
<dbReference type="PANTHER" id="PTHR19965:SF82">
    <property type="entry name" value="THO COMPLEX SUBUNIT 4"/>
    <property type="match status" value="1"/>
</dbReference>
<evidence type="ECO:0000256" key="6">
    <source>
        <dbReference type="PROSITE-ProRule" id="PRU00176"/>
    </source>
</evidence>
<comment type="subcellular location">
    <subcellularLocation>
        <location evidence="1">Nucleus</location>
    </subcellularLocation>
</comment>
<feature type="region of interest" description="Disordered" evidence="7">
    <location>
        <begin position="14"/>
        <end position="50"/>
    </location>
</feature>
<dbReference type="GO" id="GO:0005634">
    <property type="term" value="C:nucleus"/>
    <property type="evidence" value="ECO:0007669"/>
    <property type="project" value="UniProtKB-SubCell"/>
</dbReference>
<name>A0A8C4QCX0_EPTBU</name>
<dbReference type="Proteomes" id="UP000694388">
    <property type="component" value="Unplaced"/>
</dbReference>
<accession>A0A8C4QCX0</accession>
<dbReference type="SUPFAM" id="SSF54928">
    <property type="entry name" value="RNA-binding domain, RBD"/>
    <property type="match status" value="1"/>
</dbReference>
<reference evidence="9" key="1">
    <citation type="submission" date="2025-08" db="UniProtKB">
        <authorList>
            <consortium name="Ensembl"/>
        </authorList>
    </citation>
    <scope>IDENTIFICATION</scope>
</reference>
<dbReference type="SMART" id="SM00360">
    <property type="entry name" value="RRM"/>
    <property type="match status" value="1"/>
</dbReference>
<keyword evidence="5" id="KW-0539">Nucleus</keyword>
<dbReference type="SMR" id="A0A8C4QCX0"/>
<proteinExistence type="predicted"/>
<feature type="domain" description="RRM" evidence="8">
    <location>
        <begin position="100"/>
        <end position="168"/>
    </location>
</feature>
<dbReference type="GO" id="GO:0006406">
    <property type="term" value="P:mRNA export from nucleus"/>
    <property type="evidence" value="ECO:0007669"/>
    <property type="project" value="TreeGrafter"/>
</dbReference>
<dbReference type="CDD" id="cd12680">
    <property type="entry name" value="RRM_THOC4"/>
    <property type="match status" value="1"/>
</dbReference>
<dbReference type="InterPro" id="IPR035979">
    <property type="entry name" value="RBD_domain_sf"/>
</dbReference>
<dbReference type="Pfam" id="PF13865">
    <property type="entry name" value="FoP_duplication"/>
    <property type="match status" value="1"/>
</dbReference>
<evidence type="ECO:0000313" key="9">
    <source>
        <dbReference type="Ensembl" id="ENSEBUP00000013041.1"/>
    </source>
</evidence>
<dbReference type="OMA" id="HDMFDGP"/>
<evidence type="ECO:0000256" key="7">
    <source>
        <dbReference type="SAM" id="MobiDB-lite"/>
    </source>
</evidence>
<evidence type="ECO:0000256" key="4">
    <source>
        <dbReference type="ARBA" id="ARBA00022884"/>
    </source>
</evidence>
<reference evidence="9" key="2">
    <citation type="submission" date="2025-09" db="UniProtKB">
        <authorList>
            <consortium name="Ensembl"/>
        </authorList>
    </citation>
    <scope>IDENTIFICATION</scope>
</reference>
<evidence type="ECO:0000313" key="10">
    <source>
        <dbReference type="Proteomes" id="UP000694388"/>
    </source>
</evidence>
<dbReference type="Pfam" id="PF00076">
    <property type="entry name" value="RRM_1"/>
    <property type="match status" value="1"/>
</dbReference>
<keyword evidence="3" id="KW-0509">mRNA transport</keyword>
<dbReference type="InterPro" id="IPR000504">
    <property type="entry name" value="RRM_dom"/>
</dbReference>
<dbReference type="GO" id="GO:0003729">
    <property type="term" value="F:mRNA binding"/>
    <property type="evidence" value="ECO:0007669"/>
    <property type="project" value="TreeGrafter"/>
</dbReference>
<dbReference type="Gene3D" id="3.30.70.330">
    <property type="match status" value="1"/>
</dbReference>